<dbReference type="AlphaFoldDB" id="A1ZR82"/>
<dbReference type="Gene3D" id="3.30.9.10">
    <property type="entry name" value="D-Amino Acid Oxidase, subunit A, domain 2"/>
    <property type="match status" value="1"/>
</dbReference>
<dbReference type="GO" id="GO:0005737">
    <property type="term" value="C:cytoplasm"/>
    <property type="evidence" value="ECO:0007669"/>
    <property type="project" value="TreeGrafter"/>
</dbReference>
<evidence type="ECO:0000256" key="4">
    <source>
        <dbReference type="ARBA" id="ARBA00022679"/>
    </source>
</evidence>
<sequence length="358" mass="40849">MKVDYLIVGQGIAGTALSYTLLQQGKKVLVTDMPYAGSSSRVAGGVCNPITGRKLVKTWKADELFPFLKAFYQSLEKTLNTQFFYPRQIYRTFKSVEQRDQLLEKSVQNEWEHFFDTKVNDQLYEPFLDAPMGGWQTKQGGWLDTSKLLDAYCQYLQTLGSYRKVELVYDDVQVTPHKVLWKDVEATHLIFCQGMQGKHNPYFAQMPFRLVKGELLHIKIDQQPPLENVISQGVFMLPLSDAPGEYLVGATYEWRDLSTVPTEKAKAQLQEKLNKWLKLPYEILGQKAGVRPATLDRRPLVGLHPDYPAIGFFNGLGTKGVSLAPYFARHLVGHIEQGAPLNEEVDLMRYWEHPIDKS</sequence>
<reference evidence="11 12" key="1">
    <citation type="submission" date="2007-01" db="EMBL/GenBank/DDBJ databases">
        <authorList>
            <person name="Haygood M."/>
            <person name="Podell S."/>
            <person name="Anderson C."/>
            <person name="Hopkinson B."/>
            <person name="Roe K."/>
            <person name="Barbeau K."/>
            <person name="Gaasterland T."/>
            <person name="Ferriera S."/>
            <person name="Johnson J."/>
            <person name="Kravitz S."/>
            <person name="Beeson K."/>
            <person name="Sutton G."/>
            <person name="Rogers Y.-H."/>
            <person name="Friedman R."/>
            <person name="Frazier M."/>
            <person name="Venter J.C."/>
        </authorList>
    </citation>
    <scope>NUCLEOTIDE SEQUENCE [LARGE SCALE GENOMIC DNA]</scope>
    <source>
        <strain evidence="11 12">ATCC 23134</strain>
    </source>
</reference>
<evidence type="ECO:0000256" key="9">
    <source>
        <dbReference type="ARBA" id="ARBA00023268"/>
    </source>
</evidence>
<proteinExistence type="predicted"/>
<keyword evidence="8" id="KW-0560">Oxidoreductase</keyword>
<dbReference type="InterPro" id="IPR006076">
    <property type="entry name" value="FAD-dep_OxRdtase"/>
</dbReference>
<keyword evidence="2" id="KW-0489">Methyltransferase</keyword>
<dbReference type="SUPFAM" id="SSF51905">
    <property type="entry name" value="FAD/NAD(P)-binding domain"/>
    <property type="match status" value="1"/>
</dbReference>
<name>A1ZR82_MICM2</name>
<organism evidence="11 12">
    <name type="scientific">Microscilla marina ATCC 23134</name>
    <dbReference type="NCBI Taxonomy" id="313606"/>
    <lineage>
        <taxon>Bacteria</taxon>
        <taxon>Pseudomonadati</taxon>
        <taxon>Bacteroidota</taxon>
        <taxon>Cytophagia</taxon>
        <taxon>Cytophagales</taxon>
        <taxon>Microscillaceae</taxon>
        <taxon>Microscilla</taxon>
    </lineage>
</organism>
<keyword evidence="9" id="KW-0511">Multifunctional enzyme</keyword>
<dbReference type="InterPro" id="IPR036188">
    <property type="entry name" value="FAD/NAD-bd_sf"/>
</dbReference>
<keyword evidence="12" id="KW-1185">Reference proteome</keyword>
<dbReference type="GO" id="GO:0008033">
    <property type="term" value="P:tRNA processing"/>
    <property type="evidence" value="ECO:0007669"/>
    <property type="project" value="UniProtKB-KW"/>
</dbReference>
<comment type="caution">
    <text evidence="11">The sequence shown here is derived from an EMBL/GenBank/DDBJ whole genome shotgun (WGS) entry which is preliminary data.</text>
</comment>
<keyword evidence="6" id="KW-0819">tRNA processing</keyword>
<keyword evidence="5" id="KW-0949">S-adenosyl-L-methionine</keyword>
<dbReference type="GO" id="GO:0008168">
    <property type="term" value="F:methyltransferase activity"/>
    <property type="evidence" value="ECO:0007669"/>
    <property type="project" value="UniProtKB-KW"/>
</dbReference>
<keyword evidence="3" id="KW-0285">Flavoprotein</keyword>
<evidence type="ECO:0000256" key="8">
    <source>
        <dbReference type="ARBA" id="ARBA00023002"/>
    </source>
</evidence>
<evidence type="ECO:0000256" key="5">
    <source>
        <dbReference type="ARBA" id="ARBA00022691"/>
    </source>
</evidence>
<keyword evidence="7" id="KW-0274">FAD</keyword>
<dbReference type="Proteomes" id="UP000004095">
    <property type="component" value="Unassembled WGS sequence"/>
</dbReference>
<keyword evidence="4" id="KW-0808">Transferase</keyword>
<evidence type="ECO:0000313" key="12">
    <source>
        <dbReference type="Proteomes" id="UP000004095"/>
    </source>
</evidence>
<evidence type="ECO:0000256" key="7">
    <source>
        <dbReference type="ARBA" id="ARBA00022827"/>
    </source>
</evidence>
<evidence type="ECO:0000256" key="1">
    <source>
        <dbReference type="ARBA" id="ARBA00022490"/>
    </source>
</evidence>
<dbReference type="RefSeq" id="WP_004156264.1">
    <property type="nucleotide sequence ID" value="NZ_AAWS01000026.1"/>
</dbReference>
<evidence type="ECO:0000256" key="6">
    <source>
        <dbReference type="ARBA" id="ARBA00022694"/>
    </source>
</evidence>
<accession>A1ZR82</accession>
<dbReference type="PANTHER" id="PTHR13847">
    <property type="entry name" value="SARCOSINE DEHYDROGENASE-RELATED"/>
    <property type="match status" value="1"/>
</dbReference>
<dbReference type="Pfam" id="PF01266">
    <property type="entry name" value="DAO"/>
    <property type="match status" value="1"/>
</dbReference>
<evidence type="ECO:0000256" key="2">
    <source>
        <dbReference type="ARBA" id="ARBA00022603"/>
    </source>
</evidence>
<evidence type="ECO:0000313" key="11">
    <source>
        <dbReference type="EMBL" id="EAY27171.1"/>
    </source>
</evidence>
<gene>
    <name evidence="11" type="ORF">M23134_08445</name>
</gene>
<keyword evidence="1" id="KW-0963">Cytoplasm</keyword>
<protein>
    <submittedName>
        <fullName evidence="11">FAD dependent oxidoreductase, putative</fullName>
    </submittedName>
</protein>
<dbReference type="Gene3D" id="3.50.50.60">
    <property type="entry name" value="FAD/NAD(P)-binding domain"/>
    <property type="match status" value="1"/>
</dbReference>
<dbReference type="GO" id="GO:0032259">
    <property type="term" value="P:methylation"/>
    <property type="evidence" value="ECO:0007669"/>
    <property type="project" value="UniProtKB-KW"/>
</dbReference>
<evidence type="ECO:0000259" key="10">
    <source>
        <dbReference type="Pfam" id="PF01266"/>
    </source>
</evidence>
<dbReference type="PANTHER" id="PTHR13847:SF283">
    <property type="entry name" value="TRNA 5-METHYLAMINOMETHYL-2-THIOURIDINE BIOSYNTHESIS BIFUNCTIONAL PROTEIN MNMC"/>
    <property type="match status" value="1"/>
</dbReference>
<dbReference type="GO" id="GO:0016491">
    <property type="term" value="F:oxidoreductase activity"/>
    <property type="evidence" value="ECO:0007669"/>
    <property type="project" value="UniProtKB-KW"/>
</dbReference>
<feature type="domain" description="FAD dependent oxidoreductase" evidence="10">
    <location>
        <begin position="4"/>
        <end position="331"/>
    </location>
</feature>
<dbReference type="eggNOG" id="COG0665">
    <property type="taxonomic scope" value="Bacteria"/>
</dbReference>
<evidence type="ECO:0000256" key="3">
    <source>
        <dbReference type="ARBA" id="ARBA00022630"/>
    </source>
</evidence>
<dbReference type="EMBL" id="AAWS01000026">
    <property type="protein sequence ID" value="EAY27171.1"/>
    <property type="molecule type" value="Genomic_DNA"/>
</dbReference>
<dbReference type="OrthoDB" id="214253at2"/>